<comment type="subcellular location">
    <subcellularLocation>
        <location evidence="1 6">Cytoplasm</location>
    </subcellularLocation>
</comment>
<comment type="function">
    <text evidence="6">DNA repair enzyme involved in the repair of deaminated bases. Selectively cleaves double-stranded DNA at the second phosphodiester bond 3' to a deoxyinosine leaving behind the intact lesion on the nicked DNA.</text>
</comment>
<evidence type="ECO:0000256" key="2">
    <source>
        <dbReference type="ARBA" id="ARBA00022490"/>
    </source>
</evidence>
<feature type="site" description="Interaction with target DNA" evidence="6">
    <location>
        <position position="81"/>
    </location>
</feature>
<keyword evidence="3 6" id="KW-0540">Nuclease</keyword>
<dbReference type="GO" id="GO:0003727">
    <property type="term" value="F:single-stranded RNA binding"/>
    <property type="evidence" value="ECO:0007669"/>
    <property type="project" value="TreeGrafter"/>
</dbReference>
<dbReference type="PANTHER" id="PTHR28511:SF1">
    <property type="entry name" value="ENDONUCLEASE V"/>
    <property type="match status" value="1"/>
</dbReference>
<dbReference type="Gene3D" id="3.30.2170.10">
    <property type="entry name" value="archaeoglobus fulgidus dsm 4304 superfamily"/>
    <property type="match status" value="1"/>
</dbReference>
<dbReference type="Pfam" id="PF04493">
    <property type="entry name" value="Endonuclease_5"/>
    <property type="match status" value="1"/>
</dbReference>
<dbReference type="EMBL" id="ARQD01000001">
    <property type="protein sequence ID" value="KIX85369.1"/>
    <property type="molecule type" value="Genomic_DNA"/>
</dbReference>
<sequence length="226" mass="24968">MIFNKLHEWNVSPEQAIALQRTLASQIVQEDYLSDVQFIAGVDMALSLHHGRGRAAVVVLTYPDLHVVEEQVHEDVLLMPYIPGLLSFRELPCILGAFEKLVRIPDLIMVDGMGIAHPRRLGIACHLGLWLNIPTIGCGKSILAGKYDHNALSEEKGSCTPLISRGTIIGQVVRTRTKVAPLFISSGHLISLKTSVEYVLACATKYRLPEPTRLADKLSKDKTRSL</sequence>
<keyword evidence="6" id="KW-0479">Metal-binding</keyword>
<comment type="catalytic activity">
    <reaction evidence="6">
        <text>Endonucleolytic cleavage at apurinic or apyrimidinic sites to products with a 5'-phosphate.</text>
        <dbReference type="EC" id="3.1.21.7"/>
    </reaction>
</comment>
<protein>
    <recommendedName>
        <fullName evidence="6">Endonuclease V</fullName>
        <ecNumber evidence="6">3.1.21.7</ecNumber>
    </recommendedName>
    <alternativeName>
        <fullName evidence="6">Deoxyinosine 3'endonuclease</fullName>
    </alternativeName>
    <alternativeName>
        <fullName evidence="6">Deoxyribonuclease V</fullName>
        <shortName evidence="6">DNase V</shortName>
    </alternativeName>
</protein>
<keyword evidence="4 6" id="KW-0255">Endonuclease</keyword>
<keyword evidence="2 6" id="KW-0963">Cytoplasm</keyword>
<dbReference type="STRING" id="1306947.J120_00050"/>
<dbReference type="PANTHER" id="PTHR28511">
    <property type="entry name" value="ENDONUCLEASE V"/>
    <property type="match status" value="1"/>
</dbReference>
<keyword evidence="6" id="KW-0234">DNA repair</keyword>
<comment type="caution">
    <text evidence="7">The sequence shown here is derived from an EMBL/GenBank/DDBJ whole genome shotgun (WGS) entry which is preliminary data.</text>
</comment>
<keyword evidence="8" id="KW-1185">Reference proteome</keyword>
<keyword evidence="6" id="KW-0227">DNA damage</keyword>
<dbReference type="GO" id="GO:0006281">
    <property type="term" value="P:DNA repair"/>
    <property type="evidence" value="ECO:0007669"/>
    <property type="project" value="UniProtKB-UniRule"/>
</dbReference>
<dbReference type="CDD" id="cd06559">
    <property type="entry name" value="Endonuclease_V"/>
    <property type="match status" value="1"/>
</dbReference>
<dbReference type="NCBIfam" id="NF008629">
    <property type="entry name" value="PRK11617.1"/>
    <property type="match status" value="1"/>
</dbReference>
<comment type="cofactor">
    <cofactor evidence="6">
        <name>Mg(2+)</name>
        <dbReference type="ChEBI" id="CHEBI:18420"/>
    </cofactor>
</comment>
<dbReference type="eggNOG" id="COG1515">
    <property type="taxonomic scope" value="Bacteria"/>
</dbReference>
<keyword evidence="6" id="KW-0460">Magnesium</keyword>
<dbReference type="GO" id="GO:0016891">
    <property type="term" value="F:RNA endonuclease activity producing 5'-phosphomonoesters, hydrolytic mechanism"/>
    <property type="evidence" value="ECO:0007669"/>
    <property type="project" value="TreeGrafter"/>
</dbReference>
<evidence type="ECO:0000313" key="8">
    <source>
        <dbReference type="Proteomes" id="UP000032214"/>
    </source>
</evidence>
<name>A0A0D2GPQ5_9BACT</name>
<dbReference type="EC" id="3.1.21.7" evidence="6"/>
<evidence type="ECO:0000313" key="7">
    <source>
        <dbReference type="EMBL" id="KIX85369.1"/>
    </source>
</evidence>
<dbReference type="AlphaFoldDB" id="A0A0D2GPQ5"/>
<dbReference type="GO" id="GO:0043737">
    <property type="term" value="F:deoxyribonuclease V activity"/>
    <property type="evidence" value="ECO:0007669"/>
    <property type="project" value="UniProtKB-UniRule"/>
</dbReference>
<evidence type="ECO:0000256" key="1">
    <source>
        <dbReference type="ARBA" id="ARBA00004496"/>
    </source>
</evidence>
<comment type="similarity">
    <text evidence="6">Belongs to the endonuclease V family.</text>
</comment>
<evidence type="ECO:0000256" key="6">
    <source>
        <dbReference type="HAMAP-Rule" id="MF_00801"/>
    </source>
</evidence>
<dbReference type="InterPro" id="IPR007581">
    <property type="entry name" value="Endonuclease-V"/>
</dbReference>
<accession>A0A0D2GPQ5</accession>
<evidence type="ECO:0000256" key="4">
    <source>
        <dbReference type="ARBA" id="ARBA00022759"/>
    </source>
</evidence>
<dbReference type="Proteomes" id="UP000032214">
    <property type="component" value="Unassembled WGS sequence"/>
</dbReference>
<organism evidence="7 8">
    <name type="scientific">candidate division TM6 bacterium JCVI TM6SC1</name>
    <dbReference type="NCBI Taxonomy" id="1306947"/>
    <lineage>
        <taxon>Bacteria</taxon>
        <taxon>Candidatus Babelota</taxon>
        <taxon>Vermiphilus</taxon>
    </lineage>
</organism>
<reference evidence="7 8" key="1">
    <citation type="journal article" date="2013" name="Proc. Natl. Acad. Sci. U.S.A.">
        <title>Candidate phylum TM6 genome recovered from a hospital sink biofilm provides genomic insights into this uncultivated phylum.</title>
        <authorList>
            <person name="McLean J.S."/>
            <person name="Lombardo M.J."/>
            <person name="Badger J.H."/>
            <person name="Edlund A."/>
            <person name="Novotny M."/>
            <person name="Yee-Greenbaum J."/>
            <person name="Vyahhi N."/>
            <person name="Hall A.P."/>
            <person name="Yang Y."/>
            <person name="Dupont C.L."/>
            <person name="Ziegler M.G."/>
            <person name="Chitsaz H."/>
            <person name="Allen A.E."/>
            <person name="Yooseph S."/>
            <person name="Tesler G."/>
            <person name="Pevzner P.A."/>
            <person name="Friedman R.M."/>
            <person name="Nealson K.H."/>
            <person name="Venter J.C."/>
            <person name="Lasken R.S."/>
        </authorList>
    </citation>
    <scope>NUCLEOTIDE SEQUENCE [LARGE SCALE GENOMIC DNA]</scope>
    <source>
        <strain evidence="7 8">TM6SC1</strain>
    </source>
</reference>
<dbReference type="GO" id="GO:0000287">
    <property type="term" value="F:magnesium ion binding"/>
    <property type="evidence" value="ECO:0007669"/>
    <property type="project" value="UniProtKB-UniRule"/>
</dbReference>
<dbReference type="GO" id="GO:0005737">
    <property type="term" value="C:cytoplasm"/>
    <property type="evidence" value="ECO:0007669"/>
    <property type="project" value="UniProtKB-SubCell"/>
</dbReference>
<evidence type="ECO:0000256" key="5">
    <source>
        <dbReference type="ARBA" id="ARBA00022801"/>
    </source>
</evidence>
<proteinExistence type="inferred from homology"/>
<evidence type="ECO:0000256" key="3">
    <source>
        <dbReference type="ARBA" id="ARBA00022722"/>
    </source>
</evidence>
<dbReference type="HAMAP" id="MF_00801">
    <property type="entry name" value="Endonuclease_5"/>
    <property type="match status" value="1"/>
</dbReference>
<gene>
    <name evidence="6" type="primary">nfi</name>
    <name evidence="7" type="ORF">J120_00050</name>
</gene>
<keyword evidence="5 6" id="KW-0378">Hydrolase</keyword>
<feature type="binding site" evidence="6">
    <location>
        <position position="43"/>
    </location>
    <ligand>
        <name>Mg(2+)</name>
        <dbReference type="ChEBI" id="CHEBI:18420"/>
    </ligand>
</feature>
<feature type="binding site" evidence="6">
    <location>
        <position position="111"/>
    </location>
    <ligand>
        <name>Mg(2+)</name>
        <dbReference type="ChEBI" id="CHEBI:18420"/>
    </ligand>
</feature>